<dbReference type="Pfam" id="PF02469">
    <property type="entry name" value="Fasciclin"/>
    <property type="match status" value="1"/>
</dbReference>
<dbReference type="PROSITE" id="PS51257">
    <property type="entry name" value="PROKAR_LIPOPROTEIN"/>
    <property type="match status" value="1"/>
</dbReference>
<organism evidence="3 4">
    <name type="scientific">Enhydrobacter aerosaccus</name>
    <dbReference type="NCBI Taxonomy" id="225324"/>
    <lineage>
        <taxon>Bacteria</taxon>
        <taxon>Pseudomonadati</taxon>
        <taxon>Pseudomonadota</taxon>
        <taxon>Alphaproteobacteria</taxon>
        <taxon>Hyphomicrobiales</taxon>
        <taxon>Enhydrobacter</taxon>
    </lineage>
</organism>
<keyword evidence="1" id="KW-0732">Signal</keyword>
<feature type="signal peptide" evidence="1">
    <location>
        <begin position="1"/>
        <end position="19"/>
    </location>
</feature>
<gene>
    <name evidence="3" type="ORF">AFK20_08705</name>
</gene>
<feature type="chain" id="PRO_5047090821" evidence="1">
    <location>
        <begin position="20"/>
        <end position="173"/>
    </location>
</feature>
<comment type="caution">
    <text evidence="3">The sequence shown here is derived from an EMBL/GenBank/DDBJ whole genome shotgun (WGS) entry which is preliminary data.</text>
</comment>
<keyword evidence="4" id="KW-1185">Reference proteome</keyword>
<evidence type="ECO:0000313" key="3">
    <source>
        <dbReference type="EMBL" id="KND21633.1"/>
    </source>
</evidence>
<reference evidence="3 4" key="1">
    <citation type="submission" date="2015-07" db="EMBL/GenBank/DDBJ databases">
        <title>Draft genome of Enhydrobacter aerosaccus.</title>
        <authorList>
            <person name="Wang X."/>
        </authorList>
    </citation>
    <scope>NUCLEOTIDE SEQUENCE [LARGE SCALE GENOMIC DNA]</scope>
    <source>
        <strain evidence="3 4">CGMCC9176</strain>
    </source>
</reference>
<dbReference type="Proteomes" id="UP000053900">
    <property type="component" value="Unassembled WGS sequence"/>
</dbReference>
<evidence type="ECO:0000313" key="4">
    <source>
        <dbReference type="Proteomes" id="UP000053900"/>
    </source>
</evidence>
<dbReference type="Gene3D" id="2.30.180.10">
    <property type="entry name" value="FAS1 domain"/>
    <property type="match status" value="1"/>
</dbReference>
<dbReference type="SUPFAM" id="SSF82153">
    <property type="entry name" value="FAS1 domain"/>
    <property type="match status" value="1"/>
</dbReference>
<evidence type="ECO:0000256" key="1">
    <source>
        <dbReference type="SAM" id="SignalP"/>
    </source>
</evidence>
<dbReference type="InterPro" id="IPR050904">
    <property type="entry name" value="Adhesion/Biosynth-related"/>
</dbReference>
<dbReference type="PANTHER" id="PTHR10900:SF77">
    <property type="entry name" value="FI19380P1"/>
    <property type="match status" value="1"/>
</dbReference>
<sequence>MNMLKQAFLAAAISTTLLAGCATTPTHTAHAPMHTANIVDVAKSNPDFSILVEAVVAAGLADTVATTKNITVFAPTNAAFANLLAELGMTKAQLFANKPLLQSVLTYHVLPATVMAKDVKPGMVKTLQGQNVMVTSTGKLQDANGRVANIVTTDIKASNGVVHVIDRVILPKR</sequence>
<feature type="domain" description="FAS1" evidence="2">
    <location>
        <begin position="35"/>
        <end position="169"/>
    </location>
</feature>
<proteinExistence type="predicted"/>
<dbReference type="PANTHER" id="PTHR10900">
    <property type="entry name" value="PERIOSTIN-RELATED"/>
    <property type="match status" value="1"/>
</dbReference>
<evidence type="ECO:0000259" key="2">
    <source>
        <dbReference type="PROSITE" id="PS50213"/>
    </source>
</evidence>
<dbReference type="EMBL" id="LGSW01000007">
    <property type="protein sequence ID" value="KND21633.1"/>
    <property type="molecule type" value="Genomic_DNA"/>
</dbReference>
<dbReference type="PROSITE" id="PS50213">
    <property type="entry name" value="FAS1"/>
    <property type="match status" value="1"/>
</dbReference>
<accession>A0ABR5IKN7</accession>
<protein>
    <submittedName>
        <fullName evidence="3">Beta-Ig-H3/fasciclin</fullName>
    </submittedName>
</protein>
<name>A0ABR5IKN7_9HYPH</name>
<dbReference type="SMART" id="SM00554">
    <property type="entry name" value="FAS1"/>
    <property type="match status" value="1"/>
</dbReference>
<dbReference type="InterPro" id="IPR036378">
    <property type="entry name" value="FAS1_dom_sf"/>
</dbReference>
<dbReference type="InterPro" id="IPR000782">
    <property type="entry name" value="FAS1_domain"/>
</dbReference>